<dbReference type="InterPro" id="IPR056884">
    <property type="entry name" value="NPHP3-like_N"/>
</dbReference>
<dbReference type="Proteomes" id="UP001583177">
    <property type="component" value="Unassembled WGS sequence"/>
</dbReference>
<accession>A0ABR3XKG4</accession>
<comment type="caution">
    <text evidence="3">The sequence shown here is derived from an EMBL/GenBank/DDBJ whole genome shotgun (WGS) entry which is preliminary data.</text>
</comment>
<evidence type="ECO:0000256" key="1">
    <source>
        <dbReference type="ARBA" id="ARBA00022737"/>
    </source>
</evidence>
<keyword evidence="4" id="KW-1185">Reference proteome</keyword>
<dbReference type="PANTHER" id="PTHR40619">
    <property type="entry name" value="FUNGAL STAND N-TERMINAL GOODBYE DOMAIN-CONTAINING PROTEIN"/>
    <property type="match status" value="1"/>
</dbReference>
<evidence type="ECO:0000259" key="2">
    <source>
        <dbReference type="Pfam" id="PF24883"/>
    </source>
</evidence>
<evidence type="ECO:0000313" key="3">
    <source>
        <dbReference type="EMBL" id="KAL1876230.1"/>
    </source>
</evidence>
<proteinExistence type="predicted"/>
<dbReference type="EMBL" id="JAWRVE010000017">
    <property type="protein sequence ID" value="KAL1876230.1"/>
    <property type="molecule type" value="Genomic_DNA"/>
</dbReference>
<protein>
    <recommendedName>
        <fullName evidence="2">Nephrocystin 3-like N-terminal domain-containing protein</fullName>
    </recommendedName>
</protein>
<dbReference type="Pfam" id="PF24883">
    <property type="entry name" value="NPHP3_N"/>
    <property type="match status" value="1"/>
</dbReference>
<name>A0ABR3XKG4_9PEZI</name>
<dbReference type="PANTHER" id="PTHR40619:SF3">
    <property type="entry name" value="FUNGAL STAND N-TERMINAL GOODBYE DOMAIN-CONTAINING PROTEIN"/>
    <property type="match status" value="1"/>
</dbReference>
<keyword evidence="1" id="KW-0677">Repeat</keyword>
<evidence type="ECO:0000313" key="4">
    <source>
        <dbReference type="Proteomes" id="UP001583177"/>
    </source>
</evidence>
<organism evidence="3 4">
    <name type="scientific">Diaporthe australafricana</name>
    <dbReference type="NCBI Taxonomy" id="127596"/>
    <lineage>
        <taxon>Eukaryota</taxon>
        <taxon>Fungi</taxon>
        <taxon>Dikarya</taxon>
        <taxon>Ascomycota</taxon>
        <taxon>Pezizomycotina</taxon>
        <taxon>Sordariomycetes</taxon>
        <taxon>Sordariomycetidae</taxon>
        <taxon>Diaporthales</taxon>
        <taxon>Diaporthaceae</taxon>
        <taxon>Diaporthe</taxon>
    </lineage>
</organism>
<reference evidence="3 4" key="1">
    <citation type="journal article" date="2024" name="IMA Fungus">
        <title>IMA Genome - F19 : A genome assembly and annotation guide to empower mycologists, including annotated draft genome sequences of Ceratocystis pirilliformis, Diaporthe australafricana, Fusarium ophioides, Paecilomyces lecythidis, and Sporothrix stenoceras.</title>
        <authorList>
            <person name="Aylward J."/>
            <person name="Wilson A.M."/>
            <person name="Visagie C.M."/>
            <person name="Spraker J."/>
            <person name="Barnes I."/>
            <person name="Buitendag C."/>
            <person name="Ceriani C."/>
            <person name="Del Mar Angel L."/>
            <person name="du Plessis D."/>
            <person name="Fuchs T."/>
            <person name="Gasser K."/>
            <person name="Kramer D."/>
            <person name="Li W."/>
            <person name="Munsamy K."/>
            <person name="Piso A."/>
            <person name="Price J.L."/>
            <person name="Sonnekus B."/>
            <person name="Thomas C."/>
            <person name="van der Nest A."/>
            <person name="van Dijk A."/>
            <person name="van Heerden A."/>
            <person name="van Vuuren N."/>
            <person name="Yilmaz N."/>
            <person name="Duong T.A."/>
            <person name="van der Merwe N.A."/>
            <person name="Wingfield M.J."/>
            <person name="Wingfield B.D."/>
        </authorList>
    </citation>
    <scope>NUCLEOTIDE SEQUENCE [LARGE SCALE GENOMIC DNA]</scope>
    <source>
        <strain evidence="3 4">CMW 18300</strain>
    </source>
</reference>
<sequence length="292" mass="32449">MKDLFKQWFQEVLAANMQTGLFRLVEETEYCRRLGYGIDQTSSSSSKTERILVSKDHLLQYLRLSDVGSVGEDIERIRRQGSNVASEGLEKARKLISMTEVNDWLSKDESKLLLVDGHSKSPGNGKTSPLSVFCASLATTLAQSESLIVLQYFCGHHSLDSDGLSAGPLGLIQSLLAQLLHQSDDILPESLDLDKELYNRVDHENIDNLCEVFGALFSQINPTKISICILDEIAEFEGDYGGWGDGMSLVAVQLREMVHTFDGLQMLKVLMTSADKSTVVSQRLQQEDKVSQ</sequence>
<gene>
    <name evidence="3" type="ORF">Daus18300_002858</name>
</gene>
<feature type="domain" description="Nephrocystin 3-like N-terminal" evidence="2">
    <location>
        <begin position="95"/>
        <end position="273"/>
    </location>
</feature>